<dbReference type="InterPro" id="IPR000424">
    <property type="entry name" value="Primosome_PriB/ssb"/>
</dbReference>
<evidence type="ECO:0008006" key="5">
    <source>
        <dbReference type="Google" id="ProtNLM"/>
    </source>
</evidence>
<sequence length="317" mass="35346">MEVHRRKRRGEAIIVAVIAIAIQWDESPSFPWQVEAFGVTTTPLRSSSHRCFTSGMHRVGRSSFTRGFTAPKMSDDDDAPLNPGEDIFNPSFSSPKEIPPLPTFGVDDDDDDEEEEEIARPAEDYDEHEDEEMTAEALSDLSGPFADHIPKFNVVTLSGRVGNPQLEPKYFDDGKVVLSLSLAVKRKYHPLERRAYNIKSGDEETDWFALEIWGRDAEYAAKYVEKGSRIGVTGSLVVDNWTDRATGEPRSRPKILVKQLDILETKAEADLRRKNVQQRGSGGYNSNQGGQYNQQRSNRDDDNDGGPSSAGSGGFFD</sequence>
<dbReference type="EMBL" id="HBHQ01027576">
    <property type="protein sequence ID" value="CAD9826839.1"/>
    <property type="molecule type" value="Transcribed_RNA"/>
</dbReference>
<reference evidence="4" key="1">
    <citation type="submission" date="2021-01" db="EMBL/GenBank/DDBJ databases">
        <authorList>
            <person name="Corre E."/>
            <person name="Pelletier E."/>
            <person name="Niang G."/>
            <person name="Scheremetjew M."/>
            <person name="Finn R."/>
            <person name="Kale V."/>
            <person name="Holt S."/>
            <person name="Cochrane G."/>
            <person name="Meng A."/>
            <person name="Brown T."/>
            <person name="Cohen L."/>
        </authorList>
    </citation>
    <scope>NUCLEOTIDE SEQUENCE</scope>
    <source>
        <strain evidence="4">CCMP2084</strain>
    </source>
</reference>
<feature type="compositionally biased region" description="Acidic residues" evidence="3">
    <location>
        <begin position="106"/>
        <end position="117"/>
    </location>
</feature>
<dbReference type="PANTHER" id="PTHR10302:SF0">
    <property type="entry name" value="SINGLE-STRANDED DNA-BINDING PROTEIN, MITOCHONDRIAL"/>
    <property type="match status" value="1"/>
</dbReference>
<name>A0A7S2UQ80_9STRA</name>
<keyword evidence="1 2" id="KW-0238">DNA-binding</keyword>
<dbReference type="PROSITE" id="PS50935">
    <property type="entry name" value="SSB"/>
    <property type="match status" value="1"/>
</dbReference>
<protein>
    <recommendedName>
        <fullName evidence="5">Single-stranded DNA-binding protein</fullName>
    </recommendedName>
</protein>
<dbReference type="InterPro" id="IPR012340">
    <property type="entry name" value="NA-bd_OB-fold"/>
</dbReference>
<evidence type="ECO:0000256" key="2">
    <source>
        <dbReference type="PROSITE-ProRule" id="PRU00252"/>
    </source>
</evidence>
<dbReference type="PANTHER" id="PTHR10302">
    <property type="entry name" value="SINGLE-STRANDED DNA-BINDING PROTEIN"/>
    <property type="match status" value="1"/>
</dbReference>
<feature type="region of interest" description="Disordered" evidence="3">
    <location>
        <begin position="65"/>
        <end position="135"/>
    </location>
</feature>
<dbReference type="SUPFAM" id="SSF50249">
    <property type="entry name" value="Nucleic acid-binding proteins"/>
    <property type="match status" value="1"/>
</dbReference>
<dbReference type="Pfam" id="PF00436">
    <property type="entry name" value="SSB"/>
    <property type="match status" value="1"/>
</dbReference>
<evidence type="ECO:0000313" key="4">
    <source>
        <dbReference type="EMBL" id="CAD9826839.1"/>
    </source>
</evidence>
<dbReference type="GO" id="GO:0009295">
    <property type="term" value="C:nucleoid"/>
    <property type="evidence" value="ECO:0007669"/>
    <property type="project" value="TreeGrafter"/>
</dbReference>
<evidence type="ECO:0000256" key="3">
    <source>
        <dbReference type="SAM" id="MobiDB-lite"/>
    </source>
</evidence>
<proteinExistence type="predicted"/>
<dbReference type="GO" id="GO:0003697">
    <property type="term" value="F:single-stranded DNA binding"/>
    <property type="evidence" value="ECO:0007669"/>
    <property type="project" value="InterPro"/>
</dbReference>
<dbReference type="NCBIfam" id="TIGR00621">
    <property type="entry name" value="ssb"/>
    <property type="match status" value="1"/>
</dbReference>
<accession>A0A7S2UQ80</accession>
<feature type="region of interest" description="Disordered" evidence="3">
    <location>
        <begin position="271"/>
        <end position="317"/>
    </location>
</feature>
<dbReference type="AlphaFoldDB" id="A0A7S2UQ80"/>
<feature type="compositionally biased region" description="Acidic residues" evidence="3">
    <location>
        <begin position="124"/>
        <end position="134"/>
    </location>
</feature>
<gene>
    <name evidence="4" type="ORF">ASEP1449_LOCUS18673</name>
</gene>
<dbReference type="GO" id="GO:0006260">
    <property type="term" value="P:DNA replication"/>
    <property type="evidence" value="ECO:0007669"/>
    <property type="project" value="InterPro"/>
</dbReference>
<dbReference type="Gene3D" id="2.40.50.140">
    <property type="entry name" value="Nucleic acid-binding proteins"/>
    <property type="match status" value="1"/>
</dbReference>
<dbReference type="InterPro" id="IPR011344">
    <property type="entry name" value="ssDNA-bd"/>
</dbReference>
<dbReference type="CDD" id="cd04496">
    <property type="entry name" value="SSB_OBF"/>
    <property type="match status" value="1"/>
</dbReference>
<organism evidence="4">
    <name type="scientific">Attheya septentrionalis</name>
    <dbReference type="NCBI Taxonomy" id="420275"/>
    <lineage>
        <taxon>Eukaryota</taxon>
        <taxon>Sar</taxon>
        <taxon>Stramenopiles</taxon>
        <taxon>Ochrophyta</taxon>
        <taxon>Bacillariophyta</taxon>
        <taxon>Coscinodiscophyceae</taxon>
        <taxon>Chaetocerotophycidae</taxon>
        <taxon>Chaetocerotales</taxon>
        <taxon>Attheyaceae</taxon>
        <taxon>Attheya</taxon>
    </lineage>
</organism>
<evidence type="ECO:0000256" key="1">
    <source>
        <dbReference type="ARBA" id="ARBA00023125"/>
    </source>
</evidence>
<feature type="compositionally biased region" description="Low complexity" evidence="3">
    <location>
        <begin position="284"/>
        <end position="296"/>
    </location>
</feature>